<dbReference type="InterPro" id="IPR036940">
    <property type="entry name" value="PI3/4_kinase_cat_sf"/>
</dbReference>
<dbReference type="InterPro" id="IPR003151">
    <property type="entry name" value="PIK-rel_kinase_FAT"/>
</dbReference>
<comment type="subcellular location">
    <subcellularLocation>
        <location evidence="1">Nucleus</location>
    </subcellularLocation>
</comment>
<dbReference type="Pfam" id="PF23593">
    <property type="entry name" value="HEAT_ATR"/>
    <property type="match status" value="1"/>
</dbReference>
<keyword evidence="10" id="KW-0234">DNA repair</keyword>
<keyword evidence="4" id="KW-0723">Serine/threonine-protein kinase</keyword>
<feature type="domain" description="FATC" evidence="17">
    <location>
        <begin position="2057"/>
        <end position="2089"/>
    </location>
</feature>
<evidence type="ECO:0000256" key="9">
    <source>
        <dbReference type="ARBA" id="ARBA00022840"/>
    </source>
</evidence>
<dbReference type="InterPro" id="IPR018936">
    <property type="entry name" value="PI3/4_kinase_CS"/>
</dbReference>
<dbReference type="Pfam" id="PF00454">
    <property type="entry name" value="PI3_PI4_kinase"/>
    <property type="match status" value="1"/>
</dbReference>
<evidence type="ECO:0000256" key="6">
    <source>
        <dbReference type="ARBA" id="ARBA00022741"/>
    </source>
</evidence>
<reference evidence="18 19" key="1">
    <citation type="submission" date="2024-04" db="EMBL/GenBank/DDBJ databases">
        <title>genome sequences of Mucor flavus KT1a and Helicostylum pulchrum KT1b strains isolated from the surface of a dry-aged beef.</title>
        <authorList>
            <person name="Toyotome T."/>
            <person name="Hosono M."/>
            <person name="Torimaru M."/>
            <person name="Fukuda K."/>
            <person name="Mikami N."/>
        </authorList>
    </citation>
    <scope>NUCLEOTIDE SEQUENCE [LARGE SCALE GENOMIC DNA]</scope>
    <source>
        <strain evidence="18 19">KT1a</strain>
    </source>
</reference>
<evidence type="ECO:0000256" key="10">
    <source>
        <dbReference type="ARBA" id="ARBA00023204"/>
    </source>
</evidence>
<dbReference type="PROSITE" id="PS50290">
    <property type="entry name" value="PI3_4_KINASE_3"/>
    <property type="match status" value="1"/>
</dbReference>
<keyword evidence="11" id="KW-0539">Nucleus</keyword>
<dbReference type="Pfam" id="PF08064">
    <property type="entry name" value="UME"/>
    <property type="match status" value="1"/>
</dbReference>
<dbReference type="InterPro" id="IPR057564">
    <property type="entry name" value="HEAT_ATR"/>
</dbReference>
<dbReference type="InterPro" id="IPR050517">
    <property type="entry name" value="DDR_Repair_Kinase"/>
</dbReference>
<dbReference type="InterPro" id="IPR014009">
    <property type="entry name" value="PIK_FAT"/>
</dbReference>
<proteinExistence type="inferred from homology"/>
<dbReference type="Pfam" id="PF25030">
    <property type="entry name" value="M-HEAT_ATR"/>
    <property type="match status" value="1"/>
</dbReference>
<comment type="similarity">
    <text evidence="2">Belongs to the PI3/PI4-kinase family. ATM subfamily.</text>
</comment>
<dbReference type="PROSITE" id="PS00916">
    <property type="entry name" value="PI3_4_KINASE_2"/>
    <property type="match status" value="1"/>
</dbReference>
<comment type="caution">
    <text evidence="18">The sequence shown here is derived from an EMBL/GenBank/DDBJ whole genome shotgun (WGS) entry which is preliminary data.</text>
</comment>
<dbReference type="Pfam" id="PF02259">
    <property type="entry name" value="FAT"/>
    <property type="match status" value="1"/>
</dbReference>
<dbReference type="PROSITE" id="PS51189">
    <property type="entry name" value="FAT"/>
    <property type="match status" value="1"/>
</dbReference>
<dbReference type="CDD" id="cd00892">
    <property type="entry name" value="PIKKc_ATR"/>
    <property type="match status" value="1"/>
</dbReference>
<dbReference type="Pfam" id="PF02260">
    <property type="entry name" value="FATC"/>
    <property type="match status" value="1"/>
</dbReference>
<keyword evidence="9" id="KW-0067">ATP-binding</keyword>
<evidence type="ECO:0000256" key="4">
    <source>
        <dbReference type="ARBA" id="ARBA00022527"/>
    </source>
</evidence>
<evidence type="ECO:0000256" key="14">
    <source>
        <dbReference type="ARBA" id="ARBA00048679"/>
    </source>
</evidence>
<evidence type="ECO:0000256" key="12">
    <source>
        <dbReference type="ARBA" id="ARBA00024420"/>
    </source>
</evidence>
<evidence type="ECO:0000256" key="2">
    <source>
        <dbReference type="ARBA" id="ARBA00010769"/>
    </source>
</evidence>
<evidence type="ECO:0000259" key="16">
    <source>
        <dbReference type="PROSITE" id="PS51189"/>
    </source>
</evidence>
<dbReference type="Gene3D" id="3.30.1010.10">
    <property type="entry name" value="Phosphatidylinositol 3-kinase Catalytic Subunit, Chain A, domain 4"/>
    <property type="match status" value="1"/>
</dbReference>
<comment type="catalytic activity">
    <reaction evidence="13">
        <text>L-threonyl-[protein] + ATP = O-phospho-L-threonyl-[protein] + ADP + H(+)</text>
        <dbReference type="Rhea" id="RHEA:46608"/>
        <dbReference type="Rhea" id="RHEA-COMP:11060"/>
        <dbReference type="Rhea" id="RHEA-COMP:11605"/>
        <dbReference type="ChEBI" id="CHEBI:15378"/>
        <dbReference type="ChEBI" id="CHEBI:30013"/>
        <dbReference type="ChEBI" id="CHEBI:30616"/>
        <dbReference type="ChEBI" id="CHEBI:61977"/>
        <dbReference type="ChEBI" id="CHEBI:456216"/>
        <dbReference type="EC" id="2.7.11.1"/>
    </reaction>
</comment>
<evidence type="ECO:0000259" key="17">
    <source>
        <dbReference type="PROSITE" id="PS51190"/>
    </source>
</evidence>
<dbReference type="InterPro" id="IPR056802">
    <property type="entry name" value="ATR-like_M-HEAT"/>
</dbReference>
<sequence>MSIHPTCSYMRSIQDGDIILEEANSDFLTTSSIAEWLLKSPRAKATLTMFDDDSSIELPVYTLRRRNAIVADLPDAPLFYASKNTVDLQAVVKQQLENNDDIEDIRISLSTLYTVNISPAFCSSIFLPVFQHAVENEQLIECVDTYVLVCTGLYKYLLNAEKVCARHSFSKCVDLIADLVKTVEHENNDCSKYTFAIDELELKTLLYILSIAVRTCSEMIELNIEADETNPSLDILWEHLACLLNCCVTHFDIMEPVIKSVTTIINNFVQVDFIASYPVQVESLLYSLLHLLKKHEHDTAVATTISSIIQKYPDIKLRNPSEIATITNAIAISVHPDNLDHVRAVLNVSCLLLRNYSKTPWSNDVLTIDSADQLGILKEKTELLLQYCQDINFDNSQVEYMDVDSSFASKDRDFDSILNVSAVYKELTNKTSSIVDILVAEETTHQDRLTLIEKLKEISIHTGNTDMTELCKNHIKDIAGFVVHALEFDPEIVIEVAGMFGYEPAPFISKYLEYALPYSIFNTNSKNALLHICSLIDVPFDMIFEEYAHYIILALLLEPDAARRNSSLARLQVTSGKPQIYKHLATIKATKITTTLALNLGRPELKKQSLLALNEMKNLVCLTPMTLSQYLSQYFVSVLTNVSRFISEKRVKSVSIHEPHALKGLNEIIIVIGAGVSEHALHLVKVFETVSEIEDHQLEALGLWQTFIGVLDDDAFTFNFHNIMNGLLKLLPLSTNQVRLVVATIIRNVLHRQIELTSPSFSDLPDLPDYSELHAVKQMLKDRLNKDTDLQTEINTIIRKLDSPDDIQILSELRKLDALLRSRPAINSSQLFAKLLYLVQKYASNKEISRLIGVCFGKIGAIDPSLVDVQPIDNDVLVMGNFTNEIENRAFICRLITDHIFPAYGAIRDENLRPYFHLSVQSLLKCAGFSDSSRMANKASTTYLAWSKLPASARDFLTPFLRSSFKSSRYEENSGYPIFTTVQSFPEWILKWYSCLVRETSAKAKAIFEACLPIVISGATDVTVSLLPYLVLYCIFSGSGDATLNIIQEMLLVLNTNAELRNDSVRGYMNQQCLQVTVAITEYCRKWLNNIDLSERGNESQARRITVFLSRIPDDVMAIAAFYSKAYPQSLMHFETYCKKNSEPLSPEILNYLRQIYTRVEDRIDLIALLKENASVLKYDKDLVLFESKEMWEDAGVVYEIRIDNNPDDIALYTEYMDSLKKWGNYDSILHNSDKAEINMPKWATQINSRRIDSAWRVNNYHVLDKAVLMPMQKTPEALVGCILSKMRNKKNIEAASLIEISRDILVEQLSSIASKTYRKSYPIVFNLQLLRELETAQAVWESENPTDSVKQLEGLWNYNYKHIASNYQYKHDLLELRKAAFFDIRGKTDLQFMESNLWLMLAKSSRKAGNLHYSLKALLKAEKISNKTYMNERAKWYWVSGYKEEAMNLLLSKPDKDVTNADAILASKFYAQDPSVGNHHDIRAYFRHAIANCEKIEKIHYSLVSHMINATAKRGTTTSTLFFVVRGSYKALSLGSKYYYSNMSRLINGWFELAVIYDKAQDKTVTENNPPVVYFNQVNLIMGKITQSVRPYQFCLFLTRLIAHLSCKNEEMAQCLIKIIHTVFITYPSSTVWLLLGVEKSKNTLLRRRVTKILDMAQTHPQLALIIRQARELVDALKLLSDYRVEVKSTTNMDMRQISVLFKLSRLQDLRIYIPTETSLYPNLPEVNSKEPANIQVFPKNLPFIKRIHPVFTIMRSLQRPKRITIEGSDGKLYKFLVKSEDELQKDARTMEFNYAINSFLKRDTKLRDHELYIRTYAVIPLGEKWGLIQWIDNISPFKSIIDTIWVSEGRHSIGVMSARFRDMGNGLPSETIRAFKNVILPQCPAVFHQWFLKCFPEPNQWLASRTRYTKTLAVMSIVGYMVGLGDRHAENILFDETNGDCVHVDLNMLFDLGLGLAVPEVVPFRLTNNLIDAMGVLGYKGLFTTTCEQTMDVLLRNKDALMSVFQTLGTCWSLEGNESEGDARIDSLQRKREIAKRNNEIRQKENFYEKFELQPGRDADRRVKELIEEASNPDNLAKMFAGWAPFV</sequence>
<dbReference type="PROSITE" id="PS51190">
    <property type="entry name" value="FATC"/>
    <property type="match status" value="1"/>
</dbReference>
<keyword evidence="5" id="KW-0808">Transferase</keyword>
<feature type="domain" description="PI3K/PI4K catalytic" evidence="15">
    <location>
        <begin position="1749"/>
        <end position="2061"/>
    </location>
</feature>
<dbReference type="InterPro" id="IPR000403">
    <property type="entry name" value="PI3/4_kinase_cat_dom"/>
</dbReference>
<evidence type="ECO:0000256" key="7">
    <source>
        <dbReference type="ARBA" id="ARBA00022763"/>
    </source>
</evidence>
<dbReference type="SMART" id="SM01343">
    <property type="entry name" value="FATC"/>
    <property type="match status" value="1"/>
</dbReference>
<keyword evidence="7" id="KW-0227">DNA damage</keyword>
<gene>
    <name evidence="18" type="ORF">MFLAVUS_011157</name>
</gene>
<organism evidence="18 19">
    <name type="scientific">Mucor flavus</name>
    <dbReference type="NCBI Taxonomy" id="439312"/>
    <lineage>
        <taxon>Eukaryota</taxon>
        <taxon>Fungi</taxon>
        <taxon>Fungi incertae sedis</taxon>
        <taxon>Mucoromycota</taxon>
        <taxon>Mucoromycotina</taxon>
        <taxon>Mucoromycetes</taxon>
        <taxon>Mucorales</taxon>
        <taxon>Mucorineae</taxon>
        <taxon>Mucoraceae</taxon>
        <taxon>Mucor</taxon>
    </lineage>
</organism>
<evidence type="ECO:0000256" key="1">
    <source>
        <dbReference type="ARBA" id="ARBA00004123"/>
    </source>
</evidence>
<evidence type="ECO:0000256" key="11">
    <source>
        <dbReference type="ARBA" id="ARBA00023242"/>
    </source>
</evidence>
<dbReference type="PANTHER" id="PTHR11139:SF69">
    <property type="entry name" value="SERINE_THREONINE-PROTEIN KINASE ATR"/>
    <property type="match status" value="1"/>
</dbReference>
<dbReference type="EC" id="2.7.11.1" evidence="3"/>
<dbReference type="PANTHER" id="PTHR11139">
    <property type="entry name" value="ATAXIA TELANGIECTASIA MUTATED ATM -RELATED"/>
    <property type="match status" value="1"/>
</dbReference>
<keyword evidence="6" id="KW-0547">Nucleotide-binding</keyword>
<dbReference type="SMART" id="SM00146">
    <property type="entry name" value="PI3Kc"/>
    <property type="match status" value="1"/>
</dbReference>
<keyword evidence="19" id="KW-1185">Reference proteome</keyword>
<evidence type="ECO:0000256" key="8">
    <source>
        <dbReference type="ARBA" id="ARBA00022777"/>
    </source>
</evidence>
<dbReference type="InterPro" id="IPR003152">
    <property type="entry name" value="FATC_dom"/>
</dbReference>
<evidence type="ECO:0000313" key="19">
    <source>
        <dbReference type="Proteomes" id="UP001473302"/>
    </source>
</evidence>
<name>A0ABP9ZER4_9FUNG</name>
<evidence type="ECO:0000256" key="3">
    <source>
        <dbReference type="ARBA" id="ARBA00012513"/>
    </source>
</evidence>
<dbReference type="Proteomes" id="UP001473302">
    <property type="component" value="Unassembled WGS sequence"/>
</dbReference>
<dbReference type="InterPro" id="IPR012993">
    <property type="entry name" value="UME"/>
</dbReference>
<dbReference type="EMBL" id="BAABUK010000045">
    <property type="protein sequence ID" value="GAA5817609.1"/>
    <property type="molecule type" value="Genomic_DNA"/>
</dbReference>
<dbReference type="SUPFAM" id="SSF56112">
    <property type="entry name" value="Protein kinase-like (PK-like)"/>
    <property type="match status" value="1"/>
</dbReference>
<protein>
    <recommendedName>
        <fullName evidence="12">Serine/threonine-protein kinase ATR</fullName>
        <ecNumber evidence="3">2.7.11.1</ecNumber>
    </recommendedName>
</protein>
<comment type="catalytic activity">
    <reaction evidence="14">
        <text>L-seryl-[protein] + ATP = O-phospho-L-seryl-[protein] + ADP + H(+)</text>
        <dbReference type="Rhea" id="RHEA:17989"/>
        <dbReference type="Rhea" id="RHEA-COMP:9863"/>
        <dbReference type="Rhea" id="RHEA-COMP:11604"/>
        <dbReference type="ChEBI" id="CHEBI:15378"/>
        <dbReference type="ChEBI" id="CHEBI:29999"/>
        <dbReference type="ChEBI" id="CHEBI:30616"/>
        <dbReference type="ChEBI" id="CHEBI:83421"/>
        <dbReference type="ChEBI" id="CHEBI:456216"/>
        <dbReference type="EC" id="2.7.11.1"/>
    </reaction>
</comment>
<keyword evidence="8" id="KW-0418">Kinase</keyword>
<evidence type="ECO:0000259" key="15">
    <source>
        <dbReference type="PROSITE" id="PS50290"/>
    </source>
</evidence>
<evidence type="ECO:0000256" key="5">
    <source>
        <dbReference type="ARBA" id="ARBA00022679"/>
    </source>
</evidence>
<accession>A0ABP9ZER4</accession>
<dbReference type="Gene3D" id="1.10.1070.11">
    <property type="entry name" value="Phosphatidylinositol 3-/4-kinase, catalytic domain"/>
    <property type="match status" value="1"/>
</dbReference>
<evidence type="ECO:0000256" key="13">
    <source>
        <dbReference type="ARBA" id="ARBA00047899"/>
    </source>
</evidence>
<evidence type="ECO:0000313" key="18">
    <source>
        <dbReference type="EMBL" id="GAA5817609.1"/>
    </source>
</evidence>
<feature type="domain" description="FAT" evidence="16">
    <location>
        <begin position="1116"/>
        <end position="1642"/>
    </location>
</feature>
<dbReference type="InterPro" id="IPR011009">
    <property type="entry name" value="Kinase-like_dom_sf"/>
</dbReference>